<keyword evidence="2" id="KW-1185">Reference proteome</keyword>
<organism evidence="1 2">
    <name type="scientific">Hymenobacter artigasi</name>
    <dbReference type="NCBI Taxonomy" id="2719616"/>
    <lineage>
        <taxon>Bacteria</taxon>
        <taxon>Pseudomonadati</taxon>
        <taxon>Bacteroidota</taxon>
        <taxon>Cytophagia</taxon>
        <taxon>Cytophagales</taxon>
        <taxon>Hymenobacteraceae</taxon>
        <taxon>Hymenobacter</taxon>
    </lineage>
</organism>
<dbReference type="RefSeq" id="WP_168674832.1">
    <property type="nucleotide sequence ID" value="NZ_JAAVTK010000014.1"/>
</dbReference>
<name>A0ABX1HMB0_9BACT</name>
<reference evidence="1 2" key="1">
    <citation type="submission" date="2020-03" db="EMBL/GenBank/DDBJ databases">
        <title>Genomic Encyclopedia of Type Strains, Phase IV (KMG-V): Genome sequencing to study the core and pangenomes of soil and plant-associated prokaryotes.</title>
        <authorList>
            <person name="Whitman W."/>
        </authorList>
    </citation>
    <scope>NUCLEOTIDE SEQUENCE [LARGE SCALE GENOMIC DNA]</scope>
    <source>
        <strain evidence="1 2">1B</strain>
    </source>
</reference>
<comment type="caution">
    <text evidence="1">The sequence shown here is derived from an EMBL/GenBank/DDBJ whole genome shotgun (WGS) entry which is preliminary data.</text>
</comment>
<dbReference type="EMBL" id="JAAVTK010000014">
    <property type="protein sequence ID" value="NKI91260.1"/>
    <property type="molecule type" value="Genomic_DNA"/>
</dbReference>
<proteinExistence type="predicted"/>
<gene>
    <name evidence="1" type="ORF">HBN54_003876</name>
</gene>
<sequence>MWRWLKGRFGQDKASLLVKQLLAQSGRLGLPARDSIIAQEYLDYTEWGLAFEHIVTRLFEYAIPLTSDFYEQVEVCAESMGMAPETYSILLLLIKK</sequence>
<accession>A0ABX1HMB0</accession>
<evidence type="ECO:0000313" key="1">
    <source>
        <dbReference type="EMBL" id="NKI91260.1"/>
    </source>
</evidence>
<dbReference type="InterPro" id="IPR047880">
    <property type="entry name" value="MafI-like"/>
</dbReference>
<dbReference type="NCBIfam" id="NF033691">
    <property type="entry name" value="immunity_MafI"/>
    <property type="match status" value="1"/>
</dbReference>
<evidence type="ECO:0000313" key="2">
    <source>
        <dbReference type="Proteomes" id="UP000717634"/>
    </source>
</evidence>
<dbReference type="Proteomes" id="UP000717634">
    <property type="component" value="Unassembled WGS sequence"/>
</dbReference>
<protein>
    <submittedName>
        <fullName evidence="1">Uncharacterized protein</fullName>
    </submittedName>
</protein>